<evidence type="ECO:0000313" key="2">
    <source>
        <dbReference type="EMBL" id="KAF0291352.1"/>
    </source>
</evidence>
<protein>
    <submittedName>
        <fullName evidence="2">Uncharacterized protein</fullName>
    </submittedName>
</protein>
<comment type="caution">
    <text evidence="2">The sequence shown here is derived from an EMBL/GenBank/DDBJ whole genome shotgun (WGS) entry which is preliminary data.</text>
</comment>
<dbReference type="AlphaFoldDB" id="A0A6A4VLC6"/>
<name>A0A6A4VLC6_AMPAM</name>
<feature type="signal peptide" evidence="1">
    <location>
        <begin position="1"/>
        <end position="23"/>
    </location>
</feature>
<keyword evidence="1" id="KW-0732">Signal</keyword>
<sequence length="93" mass="10203">MKMVRNILLAAVAVLALCAVSSAAPQRPGFQRNPMRAVMHDMMEIGMMPLRLTIGAVQGGARMVDRGIVRPMVRGTRTMFRAPSNGFRSTFIN</sequence>
<dbReference type="Proteomes" id="UP000440578">
    <property type="component" value="Unassembled WGS sequence"/>
</dbReference>
<gene>
    <name evidence="2" type="ORF">FJT64_010506</name>
</gene>
<feature type="chain" id="PRO_5025554309" evidence="1">
    <location>
        <begin position="24"/>
        <end position="93"/>
    </location>
</feature>
<reference evidence="2 3" key="1">
    <citation type="submission" date="2019-07" db="EMBL/GenBank/DDBJ databases">
        <title>Draft genome assembly of a fouling barnacle, Amphibalanus amphitrite (Darwin, 1854): The first reference genome for Thecostraca.</title>
        <authorList>
            <person name="Kim W."/>
        </authorList>
    </citation>
    <scope>NUCLEOTIDE SEQUENCE [LARGE SCALE GENOMIC DNA]</scope>
    <source>
        <strain evidence="2">SNU_AA5</strain>
        <tissue evidence="2">Soma without cirri and trophi</tissue>
    </source>
</reference>
<keyword evidence="3" id="KW-1185">Reference proteome</keyword>
<accession>A0A6A4VLC6</accession>
<proteinExistence type="predicted"/>
<evidence type="ECO:0000313" key="3">
    <source>
        <dbReference type="Proteomes" id="UP000440578"/>
    </source>
</evidence>
<evidence type="ECO:0000256" key="1">
    <source>
        <dbReference type="SAM" id="SignalP"/>
    </source>
</evidence>
<dbReference type="EMBL" id="VIIS01001887">
    <property type="protein sequence ID" value="KAF0291352.1"/>
    <property type="molecule type" value="Genomic_DNA"/>
</dbReference>
<organism evidence="2 3">
    <name type="scientific">Amphibalanus amphitrite</name>
    <name type="common">Striped barnacle</name>
    <name type="synonym">Balanus amphitrite</name>
    <dbReference type="NCBI Taxonomy" id="1232801"/>
    <lineage>
        <taxon>Eukaryota</taxon>
        <taxon>Metazoa</taxon>
        <taxon>Ecdysozoa</taxon>
        <taxon>Arthropoda</taxon>
        <taxon>Crustacea</taxon>
        <taxon>Multicrustacea</taxon>
        <taxon>Cirripedia</taxon>
        <taxon>Thoracica</taxon>
        <taxon>Thoracicalcarea</taxon>
        <taxon>Balanomorpha</taxon>
        <taxon>Balanoidea</taxon>
        <taxon>Balanidae</taxon>
        <taxon>Amphibalaninae</taxon>
        <taxon>Amphibalanus</taxon>
    </lineage>
</organism>